<dbReference type="GO" id="GO:0007165">
    <property type="term" value="P:signal transduction"/>
    <property type="evidence" value="ECO:0007669"/>
    <property type="project" value="UniProtKB-KW"/>
</dbReference>
<dbReference type="Pfam" id="PF12729">
    <property type="entry name" value="4HB_MCP_1"/>
    <property type="match status" value="1"/>
</dbReference>
<dbReference type="OrthoDB" id="2168386at2"/>
<evidence type="ECO:0000256" key="3">
    <source>
        <dbReference type="ARBA" id="ARBA00023136"/>
    </source>
</evidence>
<accession>A0A3M8H5S0</accession>
<evidence type="ECO:0000256" key="6">
    <source>
        <dbReference type="PROSITE-ProRule" id="PRU00284"/>
    </source>
</evidence>
<dbReference type="SMART" id="SM00283">
    <property type="entry name" value="MA"/>
    <property type="match status" value="1"/>
</dbReference>
<evidence type="ECO:0000256" key="7">
    <source>
        <dbReference type="SAM" id="Coils"/>
    </source>
</evidence>
<comment type="caution">
    <text evidence="11">The sequence shown here is derived from an EMBL/GenBank/DDBJ whole genome shotgun (WGS) entry which is preliminary data.</text>
</comment>
<dbReference type="InterPro" id="IPR003660">
    <property type="entry name" value="HAMP_dom"/>
</dbReference>
<dbReference type="AlphaFoldDB" id="A0A3M8H5S0"/>
<evidence type="ECO:0000313" key="11">
    <source>
        <dbReference type="EMBL" id="RNC97757.1"/>
    </source>
</evidence>
<dbReference type="Gene3D" id="6.10.340.10">
    <property type="match status" value="1"/>
</dbReference>
<dbReference type="Proteomes" id="UP000279909">
    <property type="component" value="Unassembled WGS sequence"/>
</dbReference>
<feature type="transmembrane region" description="Helical" evidence="8">
    <location>
        <begin position="180"/>
        <end position="201"/>
    </location>
</feature>
<comment type="subcellular location">
    <subcellularLocation>
        <location evidence="1">Cell membrane</location>
    </subcellularLocation>
</comment>
<feature type="transmembrane region" description="Helical" evidence="8">
    <location>
        <begin position="7"/>
        <end position="25"/>
    </location>
</feature>
<evidence type="ECO:0000256" key="1">
    <source>
        <dbReference type="ARBA" id="ARBA00004236"/>
    </source>
</evidence>
<dbReference type="PROSITE" id="PS50111">
    <property type="entry name" value="CHEMOTAXIS_TRANSDUC_2"/>
    <property type="match status" value="1"/>
</dbReference>
<dbReference type="PANTHER" id="PTHR32089:SF112">
    <property type="entry name" value="LYSOZYME-LIKE PROTEIN-RELATED"/>
    <property type="match status" value="1"/>
</dbReference>
<evidence type="ECO:0000259" key="10">
    <source>
        <dbReference type="PROSITE" id="PS50885"/>
    </source>
</evidence>
<dbReference type="Pfam" id="PF00015">
    <property type="entry name" value="MCPsignal"/>
    <property type="match status" value="1"/>
</dbReference>
<name>A0A3M8H5S0_9BACI</name>
<evidence type="ECO:0000256" key="8">
    <source>
        <dbReference type="SAM" id="Phobius"/>
    </source>
</evidence>
<sequence length="561" mass="61422">MNIAKKMLISFMSIIILMIIIGVVSNKTLYDLNDEYTRIIDENIEQLAIINDIRRYVPLQALQMRSYILEDSEKQLELLEQRLNEVDEFIHDLEQKNTNDQFTEKIQIAKESQAQVRALGEELIAAVQRGDTARATNIVLVEAYDVNTLLVNTIEELQTEEYELIDKVNDGATKTALKGALIVISVIIVSILISIFIVILLNRLITKPIKRISKAVQVVAQGDLSEKDVEVHTKDEIKILVDSFNEMKSSLRSMIENTSENASLLTSSAEELLASTDEVNHLSQSIAKNMEITAQSIEENAYASNESASAMSETASGIQRIAESTTSLQDKALSTKDVAQSGGQTVTDAQNQMQVIYQSSKQVTELMNKLTNQINEISNISTIITGITEQTNLLALNAAIEAARAGEHGKGFAVVADEVRKLAEDSKESATQIVNLTKEIVGDAKTVQQAVGYSLANAQDGVTRIQEAGEAFETIHVAINEIADQVTDISAVTEEISAAAEEIAASVNQISSNSKHSATLTTDVSNAVQEQVSTIEEINSVSKDLGEKAVKLQQSIQHFKI</sequence>
<dbReference type="RefSeq" id="WP_122972891.1">
    <property type="nucleotide sequence ID" value="NZ_RHLQ01000039.1"/>
</dbReference>
<dbReference type="GO" id="GO:0006935">
    <property type="term" value="P:chemotaxis"/>
    <property type="evidence" value="ECO:0007669"/>
    <property type="project" value="InterPro"/>
</dbReference>
<keyword evidence="8" id="KW-1133">Transmembrane helix</keyword>
<dbReference type="EMBL" id="RHLQ01000039">
    <property type="protein sequence ID" value="RNC97757.1"/>
    <property type="molecule type" value="Genomic_DNA"/>
</dbReference>
<proteinExistence type="inferred from homology"/>
<dbReference type="PANTHER" id="PTHR32089">
    <property type="entry name" value="METHYL-ACCEPTING CHEMOTAXIS PROTEIN MCPB"/>
    <property type="match status" value="1"/>
</dbReference>
<evidence type="ECO:0000256" key="4">
    <source>
        <dbReference type="ARBA" id="ARBA00023224"/>
    </source>
</evidence>
<keyword evidence="8" id="KW-0812">Transmembrane</keyword>
<keyword evidence="7" id="KW-0175">Coiled coil</keyword>
<dbReference type="CDD" id="cd06225">
    <property type="entry name" value="HAMP"/>
    <property type="match status" value="1"/>
</dbReference>
<dbReference type="SMART" id="SM00304">
    <property type="entry name" value="HAMP"/>
    <property type="match status" value="1"/>
</dbReference>
<keyword evidence="2" id="KW-1003">Cell membrane</keyword>
<comment type="similarity">
    <text evidence="5">Belongs to the methyl-accepting chemotaxis (MCP) protein family.</text>
</comment>
<evidence type="ECO:0000313" key="12">
    <source>
        <dbReference type="Proteomes" id="UP000279909"/>
    </source>
</evidence>
<evidence type="ECO:0000259" key="9">
    <source>
        <dbReference type="PROSITE" id="PS50111"/>
    </source>
</evidence>
<dbReference type="GO" id="GO:0005886">
    <property type="term" value="C:plasma membrane"/>
    <property type="evidence" value="ECO:0007669"/>
    <property type="project" value="UniProtKB-SubCell"/>
</dbReference>
<feature type="coiled-coil region" evidence="7">
    <location>
        <begin position="69"/>
        <end position="96"/>
    </location>
</feature>
<dbReference type="PROSITE" id="PS50885">
    <property type="entry name" value="HAMP"/>
    <property type="match status" value="1"/>
</dbReference>
<dbReference type="Pfam" id="PF00672">
    <property type="entry name" value="HAMP"/>
    <property type="match status" value="1"/>
</dbReference>
<reference evidence="11 12" key="1">
    <citation type="journal article" date="2014" name="Int. J. Syst. Evol. Microbiol.">
        <title>Lysinibacillus halotolerans sp. nov., isolated from saline-alkaline soil.</title>
        <authorList>
            <person name="Kong D."/>
            <person name="Wang Y."/>
            <person name="Zhao B."/>
            <person name="Li Y."/>
            <person name="Song J."/>
            <person name="Zhai Y."/>
            <person name="Zhang C."/>
            <person name="Wang H."/>
            <person name="Chen X."/>
            <person name="Zhao B."/>
            <person name="Ruan Z."/>
        </authorList>
    </citation>
    <scope>NUCLEOTIDE SEQUENCE [LARGE SCALE GENOMIC DNA]</scope>
    <source>
        <strain evidence="11 12">MCCC 1A12703</strain>
    </source>
</reference>
<dbReference type="GO" id="GO:0004888">
    <property type="term" value="F:transmembrane signaling receptor activity"/>
    <property type="evidence" value="ECO:0007669"/>
    <property type="project" value="InterPro"/>
</dbReference>
<feature type="domain" description="HAMP" evidence="10">
    <location>
        <begin position="203"/>
        <end position="256"/>
    </location>
</feature>
<protein>
    <submittedName>
        <fullName evidence="11">Methyl-accepting chemotaxis protein</fullName>
    </submittedName>
</protein>
<keyword evidence="3 8" id="KW-0472">Membrane</keyword>
<keyword evidence="4 6" id="KW-0807">Transducer</keyword>
<feature type="domain" description="Methyl-accepting transducer" evidence="9">
    <location>
        <begin position="275"/>
        <end position="511"/>
    </location>
</feature>
<organism evidence="11 12">
    <name type="scientific">Lysinibacillus halotolerans</name>
    <dbReference type="NCBI Taxonomy" id="1368476"/>
    <lineage>
        <taxon>Bacteria</taxon>
        <taxon>Bacillati</taxon>
        <taxon>Bacillota</taxon>
        <taxon>Bacilli</taxon>
        <taxon>Bacillales</taxon>
        <taxon>Bacillaceae</taxon>
        <taxon>Lysinibacillus</taxon>
    </lineage>
</organism>
<dbReference type="SUPFAM" id="SSF58104">
    <property type="entry name" value="Methyl-accepting chemotaxis protein (MCP) signaling domain"/>
    <property type="match status" value="1"/>
</dbReference>
<keyword evidence="12" id="KW-1185">Reference proteome</keyword>
<evidence type="ECO:0000256" key="2">
    <source>
        <dbReference type="ARBA" id="ARBA00022475"/>
    </source>
</evidence>
<dbReference type="PRINTS" id="PR00260">
    <property type="entry name" value="CHEMTRNSDUCR"/>
</dbReference>
<dbReference type="InterPro" id="IPR004090">
    <property type="entry name" value="Chemotax_Me-accpt_rcpt"/>
</dbReference>
<gene>
    <name evidence="11" type="ORF">EC501_13815</name>
</gene>
<dbReference type="InterPro" id="IPR004089">
    <property type="entry name" value="MCPsignal_dom"/>
</dbReference>
<dbReference type="InterPro" id="IPR024478">
    <property type="entry name" value="HlyB_4HB_MCP"/>
</dbReference>
<dbReference type="Gene3D" id="1.10.287.950">
    <property type="entry name" value="Methyl-accepting chemotaxis protein"/>
    <property type="match status" value="1"/>
</dbReference>
<evidence type="ECO:0000256" key="5">
    <source>
        <dbReference type="ARBA" id="ARBA00029447"/>
    </source>
</evidence>